<dbReference type="SUPFAM" id="SSF56176">
    <property type="entry name" value="FAD-binding/transporter-associated domain-like"/>
    <property type="match status" value="1"/>
</dbReference>
<evidence type="ECO:0000313" key="4">
    <source>
        <dbReference type="Proteomes" id="UP000198741"/>
    </source>
</evidence>
<dbReference type="GO" id="GO:0003885">
    <property type="term" value="F:D-arabinono-1,4-lactone oxidase activity"/>
    <property type="evidence" value="ECO:0007669"/>
    <property type="project" value="InterPro"/>
</dbReference>
<organism evidence="3 4">
    <name type="scientific">Nakamurella panacisegetis</name>
    <dbReference type="NCBI Taxonomy" id="1090615"/>
    <lineage>
        <taxon>Bacteria</taxon>
        <taxon>Bacillati</taxon>
        <taxon>Actinomycetota</taxon>
        <taxon>Actinomycetes</taxon>
        <taxon>Nakamurellales</taxon>
        <taxon>Nakamurellaceae</taxon>
        <taxon>Nakamurella</taxon>
    </lineage>
</organism>
<dbReference type="Pfam" id="PF01565">
    <property type="entry name" value="FAD_binding_4"/>
    <property type="match status" value="1"/>
</dbReference>
<dbReference type="Gene3D" id="1.10.45.10">
    <property type="entry name" value="Vanillyl-alcohol Oxidase, Chain A, domain 4"/>
    <property type="match status" value="1"/>
</dbReference>
<dbReference type="Proteomes" id="UP000198741">
    <property type="component" value="Chromosome I"/>
</dbReference>
<keyword evidence="4" id="KW-1185">Reference proteome</keyword>
<evidence type="ECO:0000259" key="2">
    <source>
        <dbReference type="PROSITE" id="PS51387"/>
    </source>
</evidence>
<accession>A0A1H0K4I7</accession>
<protein>
    <submittedName>
        <fullName evidence="3">FAD-linked oxidoreductase</fullName>
    </submittedName>
</protein>
<dbReference type="InterPro" id="IPR016167">
    <property type="entry name" value="FAD-bd_PCMH_sub1"/>
</dbReference>
<dbReference type="InterPro" id="IPR036318">
    <property type="entry name" value="FAD-bd_PCMH-like_sf"/>
</dbReference>
<dbReference type="InterPro" id="IPR016166">
    <property type="entry name" value="FAD-bd_PCMH"/>
</dbReference>
<dbReference type="Gene3D" id="3.30.70.2520">
    <property type="match status" value="1"/>
</dbReference>
<dbReference type="Gene3D" id="3.30.465.10">
    <property type="match status" value="1"/>
</dbReference>
<dbReference type="RefSeq" id="WP_090475014.1">
    <property type="nucleotide sequence ID" value="NZ_LT629710.1"/>
</dbReference>
<dbReference type="PROSITE" id="PS51387">
    <property type="entry name" value="FAD_PCMH"/>
    <property type="match status" value="1"/>
</dbReference>
<dbReference type="InterPro" id="IPR010031">
    <property type="entry name" value="FAD_lactone_oxidase-like"/>
</dbReference>
<dbReference type="Gene3D" id="3.30.43.10">
    <property type="entry name" value="Uridine Diphospho-n-acetylenolpyruvylglucosamine Reductase, domain 2"/>
    <property type="match status" value="1"/>
</dbReference>
<gene>
    <name evidence="3" type="ORF">SAMN04515671_1159</name>
</gene>
<dbReference type="InterPro" id="IPR016171">
    <property type="entry name" value="Vanillyl_alc_oxidase_C-sub2"/>
</dbReference>
<dbReference type="PANTHER" id="PTHR43762:SF1">
    <property type="entry name" value="D-ARABINONO-1,4-LACTONE OXIDASE"/>
    <property type="match status" value="1"/>
</dbReference>
<sequence length="431" mass="47354">MTAWRNWGRSVLAHPTSIETPRDETEVVALLSRAAGDRRRVRPVGAGHSFTPIAATDGVMVRLDALSGVRRVDGHEVTLGAGTRLRDLPALLRPYGLALENMGDIDTQTVAGAISTGTHGTGTAFAGIAAQVTGLRLVLAGGGVVDCSGTVRPELFQAARIGLGAFGVLTEVTIRCVPAFLLAADEHPMPLAPVLEHFDQITAGADHVEFYWFPHTDTALVKSNTRLGLESGRRPLPRWRSTLDDEAMSNGLFAATCGLGWLVPQVVPTINRVAAHLVSTRTFTDDSYSVFTSPRRVRFREMEYAIDRDAIPEAIREIRTLIQRKGWRISFPLEIRVAAADDVWLSTAYGRPSAYVAVHRYHRDPFAEYFLAVQEVLLAFGGRPHWGKLHSLGHEQLRARYPRFGDALAVRDTVDPDRRFANPYLDRVLGP</sequence>
<dbReference type="NCBIfam" id="TIGR01679">
    <property type="entry name" value="bact_FAD_ox"/>
    <property type="match status" value="1"/>
</dbReference>
<dbReference type="InterPro" id="IPR007173">
    <property type="entry name" value="ALO_C"/>
</dbReference>
<evidence type="ECO:0000313" key="3">
    <source>
        <dbReference type="EMBL" id="SDO50786.1"/>
    </source>
</evidence>
<dbReference type="PANTHER" id="PTHR43762">
    <property type="entry name" value="L-GULONOLACTONE OXIDASE"/>
    <property type="match status" value="1"/>
</dbReference>
<dbReference type="STRING" id="1090615.SAMN04515671_1159"/>
<keyword evidence="1" id="KW-0560">Oxidoreductase</keyword>
<dbReference type="PIRSF" id="PIRSF000136">
    <property type="entry name" value="LGO_GLO"/>
    <property type="match status" value="1"/>
</dbReference>
<dbReference type="EMBL" id="LT629710">
    <property type="protein sequence ID" value="SDO50786.1"/>
    <property type="molecule type" value="Genomic_DNA"/>
</dbReference>
<dbReference type="Pfam" id="PF04030">
    <property type="entry name" value="ALO"/>
    <property type="match status" value="1"/>
</dbReference>
<proteinExistence type="predicted"/>
<dbReference type="GO" id="GO:0016020">
    <property type="term" value="C:membrane"/>
    <property type="evidence" value="ECO:0007669"/>
    <property type="project" value="InterPro"/>
</dbReference>
<dbReference type="OrthoDB" id="9800184at2"/>
<evidence type="ECO:0000256" key="1">
    <source>
        <dbReference type="ARBA" id="ARBA00023002"/>
    </source>
</evidence>
<name>A0A1H0K4I7_9ACTN</name>
<dbReference type="InterPro" id="IPR016169">
    <property type="entry name" value="FAD-bd_PCMH_sub2"/>
</dbReference>
<dbReference type="GO" id="GO:0071949">
    <property type="term" value="F:FAD binding"/>
    <property type="evidence" value="ECO:0007669"/>
    <property type="project" value="InterPro"/>
</dbReference>
<dbReference type="AlphaFoldDB" id="A0A1H0K4I7"/>
<reference evidence="3 4" key="1">
    <citation type="submission" date="2016-10" db="EMBL/GenBank/DDBJ databases">
        <authorList>
            <person name="de Groot N.N."/>
        </authorList>
    </citation>
    <scope>NUCLEOTIDE SEQUENCE [LARGE SCALE GENOMIC DNA]</scope>
    <source>
        <strain evidence="4">P4-7,KCTC 19426,CECT 7604</strain>
    </source>
</reference>
<dbReference type="GO" id="GO:0080049">
    <property type="term" value="F:L-gulono-1,4-lactone dehydrogenase activity"/>
    <property type="evidence" value="ECO:0007669"/>
    <property type="project" value="TreeGrafter"/>
</dbReference>
<feature type="domain" description="FAD-binding PCMH-type" evidence="2">
    <location>
        <begin position="11"/>
        <end position="179"/>
    </location>
</feature>
<dbReference type="InterPro" id="IPR006094">
    <property type="entry name" value="Oxid_FAD_bind_N"/>
</dbReference>